<feature type="transmembrane region" description="Helical" evidence="1">
    <location>
        <begin position="12"/>
        <end position="40"/>
    </location>
</feature>
<feature type="transmembrane region" description="Helical" evidence="1">
    <location>
        <begin position="98"/>
        <end position="119"/>
    </location>
</feature>
<reference evidence="2" key="2">
    <citation type="journal article" date="2022" name="Microbiol. Resour. Announc.">
        <title>Metagenome Sequencing to Explore Phylogenomics of Terrestrial Cyanobacteria.</title>
        <authorList>
            <person name="Ward R.D."/>
            <person name="Stajich J.E."/>
            <person name="Johansen J.R."/>
            <person name="Huntemann M."/>
            <person name="Clum A."/>
            <person name="Foster B."/>
            <person name="Foster B."/>
            <person name="Roux S."/>
            <person name="Palaniappan K."/>
            <person name="Varghese N."/>
            <person name="Mukherjee S."/>
            <person name="Reddy T.B.K."/>
            <person name="Daum C."/>
            <person name="Copeland A."/>
            <person name="Chen I.A."/>
            <person name="Ivanova N.N."/>
            <person name="Kyrpides N.C."/>
            <person name="Shapiro N."/>
            <person name="Eloe-Fadrosh E.A."/>
            <person name="Pietrasiak N."/>
        </authorList>
    </citation>
    <scope>NUCLEOTIDE SEQUENCE</scope>
    <source>
        <strain evidence="2">UHER 2000/2452</strain>
    </source>
</reference>
<keyword evidence="1" id="KW-0812">Transmembrane</keyword>
<evidence type="ECO:0000313" key="3">
    <source>
        <dbReference type="Proteomes" id="UP000757435"/>
    </source>
</evidence>
<proteinExistence type="predicted"/>
<accession>A0A951UMX0</accession>
<sequence length="123" mass="13271">MDDLDGDGLFSLYFGIGLILFSTVGVFVGMVAAMISAIVIERLSRSSYDYDALQVLPWTLSGCFIGFSIALLTALGLIHCIDSSQTCILSIPFELADLAVRLIGIVPSLSAIIGGAVYWRRYQ</sequence>
<keyword evidence="1" id="KW-0472">Membrane</keyword>
<keyword evidence="1" id="KW-1133">Transmembrane helix</keyword>
<name>A0A951UMX0_9CYAN</name>
<feature type="transmembrane region" description="Helical" evidence="1">
    <location>
        <begin position="52"/>
        <end position="78"/>
    </location>
</feature>
<reference evidence="2" key="1">
    <citation type="submission" date="2021-05" db="EMBL/GenBank/DDBJ databases">
        <authorList>
            <person name="Pietrasiak N."/>
            <person name="Ward R."/>
            <person name="Stajich J.E."/>
            <person name="Kurbessoian T."/>
        </authorList>
    </citation>
    <scope>NUCLEOTIDE SEQUENCE</scope>
    <source>
        <strain evidence="2">UHER 2000/2452</strain>
    </source>
</reference>
<gene>
    <name evidence="2" type="ORF">KME15_14135</name>
</gene>
<evidence type="ECO:0000256" key="1">
    <source>
        <dbReference type="SAM" id="Phobius"/>
    </source>
</evidence>
<protein>
    <submittedName>
        <fullName evidence="2">Uncharacterized protein</fullName>
    </submittedName>
</protein>
<organism evidence="2 3">
    <name type="scientific">Drouetiella hepatica Uher 2000/2452</name>
    <dbReference type="NCBI Taxonomy" id="904376"/>
    <lineage>
        <taxon>Bacteria</taxon>
        <taxon>Bacillati</taxon>
        <taxon>Cyanobacteriota</taxon>
        <taxon>Cyanophyceae</taxon>
        <taxon>Oculatellales</taxon>
        <taxon>Oculatellaceae</taxon>
        <taxon>Drouetiella</taxon>
    </lineage>
</organism>
<dbReference type="EMBL" id="JAHHHD010000015">
    <property type="protein sequence ID" value="MBW4659810.1"/>
    <property type="molecule type" value="Genomic_DNA"/>
</dbReference>
<dbReference type="AlphaFoldDB" id="A0A951UMX0"/>
<dbReference type="Proteomes" id="UP000757435">
    <property type="component" value="Unassembled WGS sequence"/>
</dbReference>
<evidence type="ECO:0000313" key="2">
    <source>
        <dbReference type="EMBL" id="MBW4659810.1"/>
    </source>
</evidence>
<comment type="caution">
    <text evidence="2">The sequence shown here is derived from an EMBL/GenBank/DDBJ whole genome shotgun (WGS) entry which is preliminary data.</text>
</comment>